<dbReference type="RefSeq" id="WP_251933134.1">
    <property type="nucleotide sequence ID" value="NZ_CP098747.1"/>
</dbReference>
<feature type="domain" description="Transketolase-like pyrimidine-binding" evidence="4">
    <location>
        <begin position="2"/>
        <end position="177"/>
    </location>
</feature>
<dbReference type="Pfam" id="PF02779">
    <property type="entry name" value="Transket_pyr"/>
    <property type="match status" value="1"/>
</dbReference>
<dbReference type="Gene3D" id="3.40.50.970">
    <property type="match status" value="1"/>
</dbReference>
<dbReference type="PANTHER" id="PTHR43257:SF2">
    <property type="entry name" value="PYRUVATE DEHYDROGENASE E1 COMPONENT SUBUNIT BETA"/>
    <property type="match status" value="1"/>
</dbReference>
<dbReference type="InterPro" id="IPR033248">
    <property type="entry name" value="Transketolase_C"/>
</dbReference>
<gene>
    <name evidence="5" type="ORF">NBZ79_14075</name>
</gene>
<dbReference type="SUPFAM" id="SSF52518">
    <property type="entry name" value="Thiamin diphosphate-binding fold (THDP-binding)"/>
    <property type="match status" value="1"/>
</dbReference>
<evidence type="ECO:0000256" key="2">
    <source>
        <dbReference type="ARBA" id="ARBA00023002"/>
    </source>
</evidence>
<dbReference type="SMART" id="SM00861">
    <property type="entry name" value="Transket_pyr"/>
    <property type="match status" value="1"/>
</dbReference>
<organism evidence="5 6">
    <name type="scientific">Sneathiella marina</name>
    <dbReference type="NCBI Taxonomy" id="2950108"/>
    <lineage>
        <taxon>Bacteria</taxon>
        <taxon>Pseudomonadati</taxon>
        <taxon>Pseudomonadota</taxon>
        <taxon>Alphaproteobacteria</taxon>
        <taxon>Sneathiellales</taxon>
        <taxon>Sneathiellaceae</taxon>
        <taxon>Sneathiella</taxon>
    </lineage>
</organism>
<comment type="cofactor">
    <cofactor evidence="1">
        <name>thiamine diphosphate</name>
        <dbReference type="ChEBI" id="CHEBI:58937"/>
    </cofactor>
</comment>
<dbReference type="Gene3D" id="3.40.50.920">
    <property type="match status" value="1"/>
</dbReference>
<keyword evidence="6" id="KW-1185">Reference proteome</keyword>
<evidence type="ECO:0000259" key="4">
    <source>
        <dbReference type="SMART" id="SM00861"/>
    </source>
</evidence>
<protein>
    <submittedName>
        <fullName evidence="5">Alpha-ketoacid dehydrogenase subunit beta</fullName>
    </submittedName>
</protein>
<dbReference type="SUPFAM" id="SSF52922">
    <property type="entry name" value="TK C-terminal domain-like"/>
    <property type="match status" value="1"/>
</dbReference>
<dbReference type="PANTHER" id="PTHR43257">
    <property type="entry name" value="PYRUVATE DEHYDROGENASE E1 COMPONENT BETA SUBUNIT"/>
    <property type="match status" value="1"/>
</dbReference>
<accession>A0ABY4W3J2</accession>
<keyword evidence="2" id="KW-0560">Oxidoreductase</keyword>
<keyword evidence="3" id="KW-0786">Thiamine pyrophosphate</keyword>
<dbReference type="Proteomes" id="UP001056291">
    <property type="component" value="Chromosome"/>
</dbReference>
<dbReference type="CDD" id="cd07036">
    <property type="entry name" value="TPP_PYR_E1-PDHc-beta_like"/>
    <property type="match status" value="1"/>
</dbReference>
<dbReference type="InterPro" id="IPR009014">
    <property type="entry name" value="Transketo_C/PFOR_II"/>
</dbReference>
<dbReference type="Pfam" id="PF02780">
    <property type="entry name" value="Transketolase_C"/>
    <property type="match status" value="1"/>
</dbReference>
<dbReference type="InterPro" id="IPR029061">
    <property type="entry name" value="THDP-binding"/>
</dbReference>
<evidence type="ECO:0000313" key="5">
    <source>
        <dbReference type="EMBL" id="USG60295.1"/>
    </source>
</evidence>
<evidence type="ECO:0000256" key="3">
    <source>
        <dbReference type="ARBA" id="ARBA00023052"/>
    </source>
</evidence>
<reference evidence="5" key="1">
    <citation type="submission" date="2022-06" db="EMBL/GenBank/DDBJ databases">
        <title>Sneathiella actinostolidae sp. nov., isolated from a sea anemonein the Western Pacific Ocean.</title>
        <authorList>
            <person name="Wei M.J."/>
        </authorList>
    </citation>
    <scope>NUCLEOTIDE SEQUENCE</scope>
    <source>
        <strain evidence="5">PHK-P5</strain>
    </source>
</reference>
<dbReference type="EMBL" id="CP098747">
    <property type="protein sequence ID" value="USG60295.1"/>
    <property type="molecule type" value="Genomic_DNA"/>
</dbReference>
<proteinExistence type="predicted"/>
<sequence>MRNFASEIRSGLDQALENDPSVLVFGLGVPDPKGVFGTTLDLQEKYGEKRVFDMPTAENAMTGIAIGAALGGFKPVLTHQRLDFALLSMDQLVNNAAKWHFMFGGQRNVPITVRMILGRGWGQGPTHSQNLQSWFAHIPGLKVVMPALASDAKGLLLSSIFDPNPVIFLEHRWLHNAQTDEPETGKLIPLGEANLLRSGDAVTIVSVSYMTIEALHAVDVLQDQGISCDLIDLRTVSPIDWGKIEASVKKTGKLMMLDTGFKTNGFAGEVVARITERCWADLTAPPVRLTAPDYSESTSPALTKDYHIRAEHIAERVGSMLGKDISVEPILKLRGPHDVPGNWFTGPF</sequence>
<evidence type="ECO:0000313" key="6">
    <source>
        <dbReference type="Proteomes" id="UP001056291"/>
    </source>
</evidence>
<dbReference type="InterPro" id="IPR005475">
    <property type="entry name" value="Transketolase-like_Pyr-bd"/>
</dbReference>
<evidence type="ECO:0000256" key="1">
    <source>
        <dbReference type="ARBA" id="ARBA00001964"/>
    </source>
</evidence>
<name>A0ABY4W3J2_9PROT</name>